<gene>
    <name evidence="2" type="ORF">GRI94_12280</name>
</gene>
<dbReference type="FunFam" id="3.40.50.720:FF:000084">
    <property type="entry name" value="Short-chain dehydrogenase reductase"/>
    <property type="match status" value="1"/>
</dbReference>
<dbReference type="PRINTS" id="PR00080">
    <property type="entry name" value="SDRFAMILY"/>
</dbReference>
<evidence type="ECO:0000313" key="2">
    <source>
        <dbReference type="EMBL" id="MXP32599.1"/>
    </source>
</evidence>
<dbReference type="SUPFAM" id="SSF51735">
    <property type="entry name" value="NAD(P)-binding Rossmann-fold domains"/>
    <property type="match status" value="1"/>
</dbReference>
<dbReference type="RefSeq" id="WP_160779927.1">
    <property type="nucleotide sequence ID" value="NZ_BAAAZF010000001.1"/>
</dbReference>
<name>A0A845ASX7_9SPHN</name>
<reference evidence="2 3" key="1">
    <citation type="submission" date="2019-12" db="EMBL/GenBank/DDBJ databases">
        <title>Genomic-based taxomic classification of the family Erythrobacteraceae.</title>
        <authorList>
            <person name="Xu L."/>
        </authorList>
    </citation>
    <scope>NUCLEOTIDE SEQUENCE [LARGE SCALE GENOMIC DNA]</scope>
    <source>
        <strain evidence="2 3">JCM 16677</strain>
    </source>
</reference>
<dbReference type="InterPro" id="IPR020904">
    <property type="entry name" value="Sc_DH/Rdtase_CS"/>
</dbReference>
<keyword evidence="3" id="KW-1185">Reference proteome</keyword>
<dbReference type="PANTHER" id="PTHR42879:SF2">
    <property type="entry name" value="3-OXOACYL-[ACYL-CARRIER-PROTEIN] REDUCTASE FABG"/>
    <property type="match status" value="1"/>
</dbReference>
<dbReference type="PRINTS" id="PR00081">
    <property type="entry name" value="GDHRDH"/>
</dbReference>
<comment type="similarity">
    <text evidence="1">Belongs to the short-chain dehydrogenases/reductases (SDR) family.</text>
</comment>
<dbReference type="InterPro" id="IPR002347">
    <property type="entry name" value="SDR_fam"/>
</dbReference>
<comment type="caution">
    <text evidence="2">The sequence shown here is derived from an EMBL/GenBank/DDBJ whole genome shotgun (WGS) entry which is preliminary data.</text>
</comment>
<protein>
    <submittedName>
        <fullName evidence="2">SDR family oxidoreductase</fullName>
    </submittedName>
</protein>
<dbReference type="Pfam" id="PF13561">
    <property type="entry name" value="adh_short_C2"/>
    <property type="match status" value="1"/>
</dbReference>
<proteinExistence type="inferred from homology"/>
<dbReference type="PANTHER" id="PTHR42879">
    <property type="entry name" value="3-OXOACYL-(ACYL-CARRIER-PROTEIN) REDUCTASE"/>
    <property type="match status" value="1"/>
</dbReference>
<sequence length="256" mass="26413">MTAPNRSRSIAGRVAIITGAASGMGRATAKLFAAEGAHVAVTDLDLAACETVAAECGANARAYALNVSDKNAIARIVAQIAEDIGGIDILVNNAGISRHAALDGGEDYEDIWHSALAVMLTAHQRMVRAALPHLRQSDAARIVNIASTEGLGATPGLTPYVAAKTGVTGLTRGLAVDLGPEGITVNCICPGPINTGMTARIADEHKTIYAKRRTALKRYGEPEEVAHMTLSLVLPAASYITGAVIPVDGGLMARNA</sequence>
<evidence type="ECO:0000256" key="1">
    <source>
        <dbReference type="ARBA" id="ARBA00006484"/>
    </source>
</evidence>
<dbReference type="Gene3D" id="3.40.50.720">
    <property type="entry name" value="NAD(P)-binding Rossmann-like Domain"/>
    <property type="match status" value="1"/>
</dbReference>
<dbReference type="AlphaFoldDB" id="A0A845ASX7"/>
<dbReference type="OrthoDB" id="9804774at2"/>
<dbReference type="InterPro" id="IPR036291">
    <property type="entry name" value="NAD(P)-bd_dom_sf"/>
</dbReference>
<evidence type="ECO:0000313" key="3">
    <source>
        <dbReference type="Proteomes" id="UP000446786"/>
    </source>
</evidence>
<dbReference type="Proteomes" id="UP000446786">
    <property type="component" value="Unassembled WGS sequence"/>
</dbReference>
<dbReference type="EMBL" id="WTYE01000001">
    <property type="protein sequence ID" value="MXP32599.1"/>
    <property type="molecule type" value="Genomic_DNA"/>
</dbReference>
<accession>A0A845ASX7</accession>
<dbReference type="PROSITE" id="PS00061">
    <property type="entry name" value="ADH_SHORT"/>
    <property type="match status" value="1"/>
</dbReference>
<dbReference type="InterPro" id="IPR050259">
    <property type="entry name" value="SDR"/>
</dbReference>
<dbReference type="GO" id="GO:0032787">
    <property type="term" value="P:monocarboxylic acid metabolic process"/>
    <property type="evidence" value="ECO:0007669"/>
    <property type="project" value="UniProtKB-ARBA"/>
</dbReference>
<organism evidence="2 3">
    <name type="scientific">Parerythrobacter jejuensis</name>
    <dbReference type="NCBI Taxonomy" id="795812"/>
    <lineage>
        <taxon>Bacteria</taxon>
        <taxon>Pseudomonadati</taxon>
        <taxon>Pseudomonadota</taxon>
        <taxon>Alphaproteobacteria</taxon>
        <taxon>Sphingomonadales</taxon>
        <taxon>Erythrobacteraceae</taxon>
        <taxon>Parerythrobacter</taxon>
    </lineage>
</organism>